<keyword evidence="2 3" id="KW-0186">Copper</keyword>
<comment type="caution">
    <text evidence="7">The sequence shown here is derived from an EMBL/GenBank/DDBJ whole genome shotgun (WGS) entry which is preliminary data.</text>
</comment>
<accession>A0A5S3QLW1</accession>
<dbReference type="CDD" id="cd02968">
    <property type="entry name" value="SCO"/>
    <property type="match status" value="1"/>
</dbReference>
<sequence length="193" mass="22030">MKRFKTLALPALLLTLFLTACGEEIDTNMSKDVSDFEFTTQDNGTLSKSDLEGEWWIADFVFTSCTTVCPPMTMNMAELQQKMKEENLDAQIVSFSVDPERDTPEALKKYAKKYQADLSNWTFLTGYDFQTIKEFSIKSFKSLVKRPPEGSDQITHGIRFFLINPEGKVIKNYNGKQSEVVQKVLDDLKIVLN</sequence>
<feature type="disulfide bond" description="Redox-active" evidence="4">
    <location>
        <begin position="65"/>
        <end position="69"/>
    </location>
</feature>
<gene>
    <name evidence="7" type="ORF">FFL34_13185</name>
</gene>
<keyword evidence="5" id="KW-0732">Signal</keyword>
<evidence type="ECO:0000256" key="5">
    <source>
        <dbReference type="SAM" id="SignalP"/>
    </source>
</evidence>
<evidence type="ECO:0000259" key="6">
    <source>
        <dbReference type="PROSITE" id="PS51352"/>
    </source>
</evidence>
<feature type="binding site" evidence="3">
    <location>
        <position position="65"/>
    </location>
    <ligand>
        <name>Cu cation</name>
        <dbReference type="ChEBI" id="CHEBI:23378"/>
    </ligand>
</feature>
<dbReference type="InterPro" id="IPR013766">
    <property type="entry name" value="Thioredoxin_domain"/>
</dbReference>
<evidence type="ECO:0000313" key="8">
    <source>
        <dbReference type="Proteomes" id="UP000306980"/>
    </source>
</evidence>
<dbReference type="PROSITE" id="PS51257">
    <property type="entry name" value="PROKAR_LIPOPROTEIN"/>
    <property type="match status" value="1"/>
</dbReference>
<comment type="similarity">
    <text evidence="1">Belongs to the SCO1/2 family.</text>
</comment>
<dbReference type="Pfam" id="PF02630">
    <property type="entry name" value="SCO1-SenC"/>
    <property type="match status" value="1"/>
</dbReference>
<dbReference type="RefSeq" id="WP_138603828.1">
    <property type="nucleotide sequence ID" value="NZ_VCIA01000001.1"/>
</dbReference>
<organism evidence="7 8">
    <name type="scientific">Lentibacillus cibarius</name>
    <dbReference type="NCBI Taxonomy" id="2583219"/>
    <lineage>
        <taxon>Bacteria</taxon>
        <taxon>Bacillati</taxon>
        <taxon>Bacillota</taxon>
        <taxon>Bacilli</taxon>
        <taxon>Bacillales</taxon>
        <taxon>Bacillaceae</taxon>
        <taxon>Lentibacillus</taxon>
    </lineage>
</organism>
<feature type="binding site" evidence="3">
    <location>
        <position position="156"/>
    </location>
    <ligand>
        <name>Cu cation</name>
        <dbReference type="ChEBI" id="CHEBI:23378"/>
    </ligand>
</feature>
<dbReference type="SUPFAM" id="SSF52833">
    <property type="entry name" value="Thioredoxin-like"/>
    <property type="match status" value="1"/>
</dbReference>
<dbReference type="OrthoDB" id="9811998at2"/>
<protein>
    <submittedName>
        <fullName evidence="7">SCO family protein</fullName>
    </submittedName>
</protein>
<feature type="domain" description="Thioredoxin" evidence="6">
    <location>
        <begin position="27"/>
        <end position="193"/>
    </location>
</feature>
<dbReference type="PROSITE" id="PS51352">
    <property type="entry name" value="THIOREDOXIN_2"/>
    <property type="match status" value="1"/>
</dbReference>
<dbReference type="GO" id="GO:0046872">
    <property type="term" value="F:metal ion binding"/>
    <property type="evidence" value="ECO:0007669"/>
    <property type="project" value="UniProtKB-KW"/>
</dbReference>
<feature type="signal peptide" evidence="5">
    <location>
        <begin position="1"/>
        <end position="22"/>
    </location>
</feature>
<dbReference type="PANTHER" id="PTHR12151">
    <property type="entry name" value="ELECTRON TRANSPORT PROTIN SCO1/SENC FAMILY MEMBER"/>
    <property type="match status" value="1"/>
</dbReference>
<proteinExistence type="inferred from homology"/>
<evidence type="ECO:0000313" key="7">
    <source>
        <dbReference type="EMBL" id="TMN22934.1"/>
    </source>
</evidence>
<dbReference type="EMBL" id="VCIA01000001">
    <property type="protein sequence ID" value="TMN22934.1"/>
    <property type="molecule type" value="Genomic_DNA"/>
</dbReference>
<dbReference type="InterPro" id="IPR003782">
    <property type="entry name" value="SCO1/SenC"/>
</dbReference>
<evidence type="ECO:0000256" key="1">
    <source>
        <dbReference type="ARBA" id="ARBA00010996"/>
    </source>
</evidence>
<dbReference type="AlphaFoldDB" id="A0A5S3QLW1"/>
<keyword evidence="4" id="KW-1015">Disulfide bond</keyword>
<dbReference type="Proteomes" id="UP000306980">
    <property type="component" value="Unassembled WGS sequence"/>
</dbReference>
<feature type="chain" id="PRO_5024437835" evidence="5">
    <location>
        <begin position="23"/>
        <end position="193"/>
    </location>
</feature>
<evidence type="ECO:0000256" key="2">
    <source>
        <dbReference type="ARBA" id="ARBA00023008"/>
    </source>
</evidence>
<reference evidence="7 8" key="1">
    <citation type="submission" date="2019-05" db="EMBL/GenBank/DDBJ databases">
        <title>Genomic analysis of Lentibacillus sp. NKC220-2.</title>
        <authorList>
            <person name="Oh Y.J."/>
        </authorList>
    </citation>
    <scope>NUCLEOTIDE SEQUENCE [LARGE SCALE GENOMIC DNA]</scope>
    <source>
        <strain evidence="7 8">NKC220-2</strain>
    </source>
</reference>
<dbReference type="PANTHER" id="PTHR12151:SF25">
    <property type="entry name" value="LINALOOL DEHYDRATASE_ISOMERASE DOMAIN-CONTAINING PROTEIN"/>
    <property type="match status" value="1"/>
</dbReference>
<feature type="binding site" evidence="3">
    <location>
        <position position="69"/>
    </location>
    <ligand>
        <name>Cu cation</name>
        <dbReference type="ChEBI" id="CHEBI:23378"/>
    </ligand>
</feature>
<keyword evidence="3" id="KW-0479">Metal-binding</keyword>
<dbReference type="Gene3D" id="3.40.30.10">
    <property type="entry name" value="Glutaredoxin"/>
    <property type="match status" value="1"/>
</dbReference>
<dbReference type="InterPro" id="IPR036249">
    <property type="entry name" value="Thioredoxin-like_sf"/>
</dbReference>
<evidence type="ECO:0000256" key="3">
    <source>
        <dbReference type="PIRSR" id="PIRSR603782-1"/>
    </source>
</evidence>
<name>A0A5S3QLW1_9BACI</name>
<evidence type="ECO:0000256" key="4">
    <source>
        <dbReference type="PIRSR" id="PIRSR603782-2"/>
    </source>
</evidence>